<dbReference type="CDD" id="cd14265">
    <property type="entry name" value="UDPK_IM_like"/>
    <property type="match status" value="1"/>
</dbReference>
<dbReference type="Pfam" id="PF01219">
    <property type="entry name" value="DAGK_prokar"/>
    <property type="match status" value="1"/>
</dbReference>
<dbReference type="InterPro" id="IPR033717">
    <property type="entry name" value="UDPK"/>
</dbReference>
<dbReference type="STRING" id="571932.SAMN05421743_111113"/>
<comment type="cofactor">
    <cofactor evidence="18">
        <name>Mg(2+)</name>
        <dbReference type="ChEBI" id="CHEBI:18420"/>
    </cofactor>
    <text evidence="18">Mn(2+), Zn(2+), Cd(2+) and Co(2+) support activity to lesser extents.</text>
</comment>
<evidence type="ECO:0000256" key="12">
    <source>
        <dbReference type="ARBA" id="ARBA00023136"/>
    </source>
</evidence>
<evidence type="ECO:0000256" key="8">
    <source>
        <dbReference type="ARBA" id="ARBA00022777"/>
    </source>
</evidence>
<dbReference type="GO" id="GO:0046872">
    <property type="term" value="F:metal ion binding"/>
    <property type="evidence" value="ECO:0007669"/>
    <property type="project" value="UniProtKB-KW"/>
</dbReference>
<evidence type="ECO:0000256" key="16">
    <source>
        <dbReference type="PIRSR" id="PIRSR600829-2"/>
    </source>
</evidence>
<evidence type="ECO:0000256" key="14">
    <source>
        <dbReference type="ARBA" id="ARBA00023264"/>
    </source>
</evidence>
<dbReference type="GO" id="GO:0008654">
    <property type="term" value="P:phospholipid biosynthetic process"/>
    <property type="evidence" value="ECO:0007669"/>
    <property type="project" value="UniProtKB-KW"/>
</dbReference>
<keyword evidence="14" id="KW-1208">Phospholipid metabolism</keyword>
<evidence type="ECO:0000313" key="21">
    <source>
        <dbReference type="Proteomes" id="UP000198584"/>
    </source>
</evidence>
<keyword evidence="8 20" id="KW-0418">Kinase</keyword>
<evidence type="ECO:0000256" key="6">
    <source>
        <dbReference type="ARBA" id="ARBA00022692"/>
    </source>
</evidence>
<keyword evidence="10 19" id="KW-1133">Transmembrane helix</keyword>
<evidence type="ECO:0000256" key="1">
    <source>
        <dbReference type="ARBA" id="ARBA00004651"/>
    </source>
</evidence>
<dbReference type="OrthoDB" id="9789934at2"/>
<feature type="binding site" evidence="17">
    <location>
        <position position="17"/>
    </location>
    <ligand>
        <name>ATP</name>
        <dbReference type="ChEBI" id="CHEBI:30616"/>
    </ligand>
</feature>
<keyword evidence="12 19" id="KW-0472">Membrane</keyword>
<feature type="binding site" evidence="17">
    <location>
        <begin position="95"/>
        <end position="96"/>
    </location>
    <ligand>
        <name>ATP</name>
        <dbReference type="ChEBI" id="CHEBI:30616"/>
    </ligand>
</feature>
<feature type="binding site" evidence="17">
    <location>
        <position position="29"/>
    </location>
    <ligand>
        <name>ATP</name>
        <dbReference type="ChEBI" id="CHEBI:30616"/>
    </ligand>
</feature>
<evidence type="ECO:0000256" key="19">
    <source>
        <dbReference type="SAM" id="Phobius"/>
    </source>
</evidence>
<dbReference type="RefSeq" id="WP_093045556.1">
    <property type="nucleotide sequence ID" value="NZ_FNQR01000011.1"/>
</dbReference>
<feature type="transmembrane region" description="Helical" evidence="19">
    <location>
        <begin position="32"/>
        <end position="50"/>
    </location>
</feature>
<evidence type="ECO:0000256" key="17">
    <source>
        <dbReference type="PIRSR" id="PIRSR600829-3"/>
    </source>
</evidence>
<comment type="similarity">
    <text evidence="2">Belongs to the bacterial diacylglycerol kinase family.</text>
</comment>
<keyword evidence="6 19" id="KW-0812">Transmembrane</keyword>
<evidence type="ECO:0000256" key="11">
    <source>
        <dbReference type="ARBA" id="ARBA00023098"/>
    </source>
</evidence>
<protein>
    <submittedName>
        <fullName evidence="20">Undecaprenol kinase</fullName>
    </submittedName>
</protein>
<dbReference type="Gene3D" id="1.10.287.3610">
    <property type="match status" value="1"/>
</dbReference>
<feature type="binding site" evidence="18">
    <location>
        <position position="77"/>
    </location>
    <ligand>
        <name>a divalent metal cation</name>
        <dbReference type="ChEBI" id="CHEBI:60240"/>
    </ligand>
</feature>
<keyword evidence="18" id="KW-0460">Magnesium</keyword>
<dbReference type="EMBL" id="FNQR01000011">
    <property type="protein sequence ID" value="SEA96656.1"/>
    <property type="molecule type" value="Genomic_DNA"/>
</dbReference>
<evidence type="ECO:0000256" key="7">
    <source>
        <dbReference type="ARBA" id="ARBA00022741"/>
    </source>
</evidence>
<feature type="binding site" evidence="16">
    <location>
        <position position="70"/>
    </location>
    <ligand>
        <name>substrate</name>
    </ligand>
</feature>
<evidence type="ECO:0000256" key="10">
    <source>
        <dbReference type="ARBA" id="ARBA00022989"/>
    </source>
</evidence>
<proteinExistence type="inferred from homology"/>
<keyword evidence="13" id="KW-0594">Phospholipid biosynthesis</keyword>
<accession>A0A1H4FH86</accession>
<dbReference type="Proteomes" id="UP000198584">
    <property type="component" value="Unassembled WGS sequence"/>
</dbReference>
<keyword evidence="11" id="KW-0443">Lipid metabolism</keyword>
<keyword evidence="4" id="KW-0444">Lipid biosynthesis</keyword>
<keyword evidence="3" id="KW-1003">Cell membrane</keyword>
<evidence type="ECO:0000256" key="4">
    <source>
        <dbReference type="ARBA" id="ARBA00022516"/>
    </source>
</evidence>
<keyword evidence="5" id="KW-0808">Transferase</keyword>
<dbReference type="GO" id="GO:0016301">
    <property type="term" value="F:kinase activity"/>
    <property type="evidence" value="ECO:0007669"/>
    <property type="project" value="UniProtKB-KW"/>
</dbReference>
<keyword evidence="9 17" id="KW-0067">ATP-binding</keyword>
<evidence type="ECO:0000256" key="18">
    <source>
        <dbReference type="PIRSR" id="PIRSR600829-4"/>
    </source>
</evidence>
<dbReference type="PANTHER" id="PTHR34299:SF1">
    <property type="entry name" value="DIACYLGLYCEROL KINASE"/>
    <property type="match status" value="1"/>
</dbReference>
<keyword evidence="7 17" id="KW-0547">Nucleotide-binding</keyword>
<dbReference type="InterPro" id="IPR000829">
    <property type="entry name" value="DAGK"/>
</dbReference>
<evidence type="ECO:0000256" key="9">
    <source>
        <dbReference type="ARBA" id="ARBA00022840"/>
    </source>
</evidence>
<name>A0A1H4FH86_9BACI</name>
<evidence type="ECO:0000313" key="20">
    <source>
        <dbReference type="EMBL" id="SEA96656.1"/>
    </source>
</evidence>
<gene>
    <name evidence="20" type="ORF">SAMN05421743_111113</name>
</gene>
<dbReference type="GO" id="GO:0005886">
    <property type="term" value="C:plasma membrane"/>
    <property type="evidence" value="ECO:0007669"/>
    <property type="project" value="UniProtKB-SubCell"/>
</dbReference>
<evidence type="ECO:0000256" key="5">
    <source>
        <dbReference type="ARBA" id="ARBA00022679"/>
    </source>
</evidence>
<evidence type="ECO:0000256" key="2">
    <source>
        <dbReference type="ARBA" id="ARBA00005967"/>
    </source>
</evidence>
<feature type="transmembrane region" description="Helical" evidence="19">
    <location>
        <begin position="97"/>
        <end position="118"/>
    </location>
</feature>
<evidence type="ECO:0000256" key="13">
    <source>
        <dbReference type="ARBA" id="ARBA00023209"/>
    </source>
</evidence>
<feature type="binding site" evidence="17">
    <location>
        <position position="77"/>
    </location>
    <ligand>
        <name>ATP</name>
        <dbReference type="ChEBI" id="CHEBI:30616"/>
    </ligand>
</feature>
<organism evidence="20 21">
    <name type="scientific">Thalassobacillus cyri</name>
    <dbReference type="NCBI Taxonomy" id="571932"/>
    <lineage>
        <taxon>Bacteria</taxon>
        <taxon>Bacillati</taxon>
        <taxon>Bacillota</taxon>
        <taxon>Bacilli</taxon>
        <taxon>Bacillales</taxon>
        <taxon>Bacillaceae</taxon>
        <taxon>Thalassobacillus</taxon>
    </lineage>
</organism>
<feature type="transmembrane region" description="Helical" evidence="19">
    <location>
        <begin position="56"/>
        <end position="76"/>
    </location>
</feature>
<feature type="binding site" evidence="18">
    <location>
        <position position="29"/>
    </location>
    <ligand>
        <name>a divalent metal cation</name>
        <dbReference type="ChEBI" id="CHEBI:60240"/>
    </ligand>
</feature>
<dbReference type="InterPro" id="IPR036945">
    <property type="entry name" value="DAGK_sf"/>
</dbReference>
<evidence type="ECO:0000256" key="15">
    <source>
        <dbReference type="PIRSR" id="PIRSR600829-1"/>
    </source>
</evidence>
<dbReference type="PANTHER" id="PTHR34299">
    <property type="entry name" value="DIACYLGLYCEROL KINASE"/>
    <property type="match status" value="1"/>
</dbReference>
<keyword evidence="21" id="KW-1185">Reference proteome</keyword>
<keyword evidence="18" id="KW-0479">Metal-binding</keyword>
<comment type="subcellular location">
    <subcellularLocation>
        <location evidence="1">Cell membrane</location>
        <topology evidence="1">Multi-pass membrane protein</topology>
    </subcellularLocation>
</comment>
<evidence type="ECO:0000256" key="3">
    <source>
        <dbReference type="ARBA" id="ARBA00022475"/>
    </source>
</evidence>
<dbReference type="AlphaFoldDB" id="A0A1H4FH86"/>
<feature type="active site" description="Proton acceptor" evidence="15">
    <location>
        <position position="70"/>
    </location>
</feature>
<reference evidence="20 21" key="1">
    <citation type="submission" date="2016-10" db="EMBL/GenBank/DDBJ databases">
        <authorList>
            <person name="de Groot N.N."/>
        </authorList>
    </citation>
    <scope>NUCLEOTIDE SEQUENCE [LARGE SCALE GENOMIC DNA]</scope>
    <source>
        <strain evidence="20 21">CCM7597</strain>
    </source>
</reference>
<sequence>MTSDWNGNKKRGIGFRYAWRGLMIVAKTERNIKFHITAAVIVLILSWLLHLSPVEWTVILLTIALVLTLEMVNTSIEKAMDHLAPDVHPAVGAVKDIAAGAVLVAAFISVIIGLIIFLPKMMAFL</sequence>
<dbReference type="GO" id="GO:0005524">
    <property type="term" value="F:ATP binding"/>
    <property type="evidence" value="ECO:0007669"/>
    <property type="project" value="UniProtKB-KW"/>
</dbReference>